<evidence type="ECO:0000256" key="5">
    <source>
        <dbReference type="ARBA" id="ARBA00022771"/>
    </source>
</evidence>
<keyword evidence="9" id="KW-0539">Nucleus</keyword>
<dbReference type="InterPro" id="IPR005135">
    <property type="entry name" value="Endo/exonuclease/phosphatase"/>
</dbReference>
<comment type="similarity">
    <text evidence="2">Belongs to the DNA repair enzymes AP/ExoA family.</text>
</comment>
<evidence type="ECO:0000313" key="15">
    <source>
        <dbReference type="EMBL" id="OBA25242.1"/>
    </source>
</evidence>
<evidence type="ECO:0000256" key="7">
    <source>
        <dbReference type="ARBA" id="ARBA00022833"/>
    </source>
</evidence>
<dbReference type="GO" id="GO:0008270">
    <property type="term" value="F:zinc ion binding"/>
    <property type="evidence" value="ECO:0007669"/>
    <property type="project" value="UniProtKB-KW"/>
</dbReference>
<feature type="site" description="Important for catalytic activity" evidence="12">
    <location>
        <position position="366"/>
    </location>
</feature>
<dbReference type="SUPFAM" id="SSF56219">
    <property type="entry name" value="DNase I-like"/>
    <property type="match status" value="1"/>
</dbReference>
<dbReference type="InterPro" id="IPR020847">
    <property type="entry name" value="AP_endonuclease_F1_BS"/>
</dbReference>
<keyword evidence="5 13" id="KW-0863">Zinc-finger</keyword>
<evidence type="ECO:0000256" key="1">
    <source>
        <dbReference type="ARBA" id="ARBA00001936"/>
    </source>
</evidence>
<dbReference type="PANTHER" id="PTHR22748:SF4">
    <property type="entry name" value="DNA-(APURINIC OR APYRIMIDINIC SITE) ENDONUCLEASE 2"/>
    <property type="match status" value="1"/>
</dbReference>
<dbReference type="GO" id="GO:0005634">
    <property type="term" value="C:nucleus"/>
    <property type="evidence" value="ECO:0007669"/>
    <property type="project" value="TreeGrafter"/>
</dbReference>
<evidence type="ECO:0000256" key="12">
    <source>
        <dbReference type="PIRSR" id="PIRSR604808-3"/>
    </source>
</evidence>
<organism evidence="15 16">
    <name type="scientific">Hanseniaspora valbyensis NRRL Y-1626</name>
    <dbReference type="NCBI Taxonomy" id="766949"/>
    <lineage>
        <taxon>Eukaryota</taxon>
        <taxon>Fungi</taxon>
        <taxon>Dikarya</taxon>
        <taxon>Ascomycota</taxon>
        <taxon>Saccharomycotina</taxon>
        <taxon>Saccharomycetes</taxon>
        <taxon>Saccharomycodales</taxon>
        <taxon>Saccharomycodaceae</taxon>
        <taxon>Hanseniaspora</taxon>
    </lineage>
</organism>
<feature type="active site" evidence="10">
    <location>
        <position position="225"/>
    </location>
</feature>
<feature type="binding site" evidence="11">
    <location>
        <position position="392"/>
    </location>
    <ligand>
        <name>Mg(2+)</name>
        <dbReference type="ChEBI" id="CHEBI:18420"/>
        <label>1</label>
    </ligand>
</feature>
<keyword evidence="8 11" id="KW-0460">Magnesium</keyword>
<feature type="active site" description="Proton donor/acceptor" evidence="10">
    <location>
        <position position="266"/>
    </location>
</feature>
<dbReference type="PANTHER" id="PTHR22748">
    <property type="entry name" value="AP ENDONUCLEASE"/>
    <property type="match status" value="1"/>
</dbReference>
<gene>
    <name evidence="15" type="ORF">HANVADRAFT_57269</name>
</gene>
<evidence type="ECO:0000256" key="2">
    <source>
        <dbReference type="ARBA" id="ARBA00007092"/>
    </source>
</evidence>
<dbReference type="PROSITE" id="PS51435">
    <property type="entry name" value="AP_NUCLEASE_F1_4"/>
    <property type="match status" value="1"/>
</dbReference>
<evidence type="ECO:0000256" key="6">
    <source>
        <dbReference type="ARBA" id="ARBA00022801"/>
    </source>
</evidence>
<feature type="active site" description="Proton acceptor" evidence="10">
    <location>
        <position position="392"/>
    </location>
</feature>
<evidence type="ECO:0000256" key="11">
    <source>
        <dbReference type="PIRSR" id="PIRSR604808-2"/>
    </source>
</evidence>
<keyword evidence="7" id="KW-0862">Zinc</keyword>
<dbReference type="GO" id="GO:0008311">
    <property type="term" value="F:double-stranded DNA 3'-5' DNA exonuclease activity"/>
    <property type="evidence" value="ECO:0007669"/>
    <property type="project" value="TreeGrafter"/>
</dbReference>
<dbReference type="PROSITE" id="PS00726">
    <property type="entry name" value="AP_NUCLEASE_F1_1"/>
    <property type="match status" value="1"/>
</dbReference>
<reference evidence="16" key="1">
    <citation type="journal article" date="2016" name="Proc. Natl. Acad. Sci. U.S.A.">
        <title>Comparative genomics of biotechnologically important yeasts.</title>
        <authorList>
            <person name="Riley R."/>
            <person name="Haridas S."/>
            <person name="Wolfe K.H."/>
            <person name="Lopes M.R."/>
            <person name="Hittinger C.T."/>
            <person name="Goeker M."/>
            <person name="Salamov A.A."/>
            <person name="Wisecaver J.H."/>
            <person name="Long T.M."/>
            <person name="Calvey C.H."/>
            <person name="Aerts A.L."/>
            <person name="Barry K.W."/>
            <person name="Choi C."/>
            <person name="Clum A."/>
            <person name="Coughlan A.Y."/>
            <person name="Deshpande S."/>
            <person name="Douglass A.P."/>
            <person name="Hanson S.J."/>
            <person name="Klenk H.-P."/>
            <person name="LaButti K.M."/>
            <person name="Lapidus A."/>
            <person name="Lindquist E.A."/>
            <person name="Lipzen A.M."/>
            <person name="Meier-Kolthoff J.P."/>
            <person name="Ohm R.A."/>
            <person name="Otillar R.P."/>
            <person name="Pangilinan J.L."/>
            <person name="Peng Y."/>
            <person name="Rokas A."/>
            <person name="Rosa C.A."/>
            <person name="Scheuner C."/>
            <person name="Sibirny A.A."/>
            <person name="Slot J.C."/>
            <person name="Stielow J.B."/>
            <person name="Sun H."/>
            <person name="Kurtzman C.P."/>
            <person name="Blackwell M."/>
            <person name="Grigoriev I.V."/>
            <person name="Jeffries T.W."/>
        </authorList>
    </citation>
    <scope>NUCLEOTIDE SEQUENCE [LARGE SCALE GENOMIC DNA]</scope>
    <source>
        <strain evidence="16">NRRL Y-1626</strain>
    </source>
</reference>
<comment type="cofactor">
    <cofactor evidence="11">
        <name>Mg(2+)</name>
        <dbReference type="ChEBI" id="CHEBI:18420"/>
    </cofactor>
    <cofactor evidence="11">
        <name>Mn(2+)</name>
        <dbReference type="ChEBI" id="CHEBI:29035"/>
    </cofactor>
    <text evidence="11">Probably binds two magnesium or manganese ions per subunit.</text>
</comment>
<evidence type="ECO:0000256" key="4">
    <source>
        <dbReference type="ARBA" id="ARBA00022723"/>
    </source>
</evidence>
<comment type="cofactor">
    <cofactor evidence="1">
        <name>Mn(2+)</name>
        <dbReference type="ChEBI" id="CHEBI:29035"/>
    </cofactor>
</comment>
<evidence type="ECO:0000256" key="9">
    <source>
        <dbReference type="ARBA" id="ARBA00023242"/>
    </source>
</evidence>
<dbReference type="PROSITE" id="PS51999">
    <property type="entry name" value="ZF_GRF"/>
    <property type="match status" value="1"/>
</dbReference>
<dbReference type="GO" id="GO:0003677">
    <property type="term" value="F:DNA binding"/>
    <property type="evidence" value="ECO:0007669"/>
    <property type="project" value="InterPro"/>
</dbReference>
<name>A0A1B7T936_9ASCO</name>
<evidence type="ECO:0000256" key="8">
    <source>
        <dbReference type="ARBA" id="ARBA00022842"/>
    </source>
</evidence>
<dbReference type="PROSITE" id="PS00728">
    <property type="entry name" value="AP_NUCLEASE_F1_3"/>
    <property type="match status" value="1"/>
</dbReference>
<evidence type="ECO:0000313" key="16">
    <source>
        <dbReference type="Proteomes" id="UP000092321"/>
    </source>
</evidence>
<evidence type="ECO:0000259" key="14">
    <source>
        <dbReference type="PROSITE" id="PS51999"/>
    </source>
</evidence>
<dbReference type="Pfam" id="PF06839">
    <property type="entry name" value="Zn_ribbon_GRF"/>
    <property type="match status" value="1"/>
</dbReference>
<dbReference type="Proteomes" id="UP000092321">
    <property type="component" value="Unassembled WGS sequence"/>
</dbReference>
<keyword evidence="6" id="KW-0378">Hydrolase</keyword>
<sequence length="667" mass="76522">MSTTVTTNSLKLPSKPLQLPNKSDYVSEESKRKTTIRLLTFNVNSVSTVLQYYPMTRIPSSMRNLNTLFNWLEADIICLQELKISNPIISSVSVNSIGGTKLLQQHGILSDYKCFLTLPKLKKNYSGVGIYVKKSLPIKVVKAEEGITGFLPVNNTSINNYKIIKSNGKTDYLQLKYLNKNQTEIDSYRTSDSLSIDIERALALDSQGRCIITEFNNGLIVIGCYIPANSIFSEEGLLFKMQYFKLIFQRIDNFQKAGKTVILMGDLNVCKDIIDREESLQVANKYFSNNTGNDIDPQLNYEFIKEKPERFFFNQQLMNSNFKIENNYKGSLLDSTRYIHPDRRKMYTCWNTLTNARSVNYGSRLDYILISKKHKNNILSSDILPEIQGSDHCPVFSDFLVSFENEILAEDKPLKFECKTFYKLINRDIMKMFGTKKLISQASSNVSNKSSNKVTKWKQPSSKIGSLIDGFFKKKNVDANNNDCSLSPENSQKDLHEQFMNDLNEDSNFLSDDNEDDFLPKTTELQKKLPSPQRKDFIQQKLESIKTDILVNKQISQQRNGNQEGLFVAEEENKNNAAKNLTESDIKRKKLKELLNNSSNERYKNIPICKHNEKAIIKISQTKGKNKGKKFWCCNKPLVIRDINIRQSSNTNSDNSEYSCGFFKWVT</sequence>
<dbReference type="InterPro" id="IPR020848">
    <property type="entry name" value="AP_endonuclease_F1_CS"/>
</dbReference>
<proteinExistence type="inferred from homology"/>
<dbReference type="GO" id="GO:0003906">
    <property type="term" value="F:DNA-(apurinic or apyrimidinic site) endonuclease activity"/>
    <property type="evidence" value="ECO:0007669"/>
    <property type="project" value="TreeGrafter"/>
</dbReference>
<accession>A0A1B7T936</accession>
<feature type="site" description="Interaction with DNA substrate" evidence="12">
    <location>
        <position position="392"/>
    </location>
</feature>
<feature type="domain" description="GRF-type" evidence="14">
    <location>
        <begin position="609"/>
        <end position="667"/>
    </location>
</feature>
<dbReference type="GO" id="GO:0006284">
    <property type="term" value="P:base-excision repair"/>
    <property type="evidence" value="ECO:0007669"/>
    <property type="project" value="TreeGrafter"/>
</dbReference>
<comment type="caution">
    <text evidence="15">The sequence shown here is derived from an EMBL/GenBank/DDBJ whole genome shotgun (WGS) entry which is preliminary data.</text>
</comment>
<protein>
    <recommendedName>
        <fullName evidence="3">DNA-(apurinic or apyrimidinic site) endonuclease 2</fullName>
    </recommendedName>
</protein>
<dbReference type="InterPro" id="IPR010666">
    <property type="entry name" value="Znf_GRF"/>
</dbReference>
<keyword evidence="11" id="KW-0464">Manganese</keyword>
<feature type="binding site" evidence="11">
    <location>
        <position position="42"/>
    </location>
    <ligand>
        <name>Mg(2+)</name>
        <dbReference type="ChEBI" id="CHEBI:18420"/>
        <label>1</label>
    </ligand>
</feature>
<feature type="binding site" evidence="11">
    <location>
        <position position="81"/>
    </location>
    <ligand>
        <name>Mg(2+)</name>
        <dbReference type="ChEBI" id="CHEBI:18420"/>
        <label>1</label>
    </ligand>
</feature>
<dbReference type="AlphaFoldDB" id="A0A1B7T936"/>
<dbReference type="OrthoDB" id="391817at2759"/>
<feature type="binding site" evidence="11">
    <location>
        <position position="266"/>
    </location>
    <ligand>
        <name>Mg(2+)</name>
        <dbReference type="ChEBI" id="CHEBI:18420"/>
        <label>1</label>
    </ligand>
</feature>
<dbReference type="InterPro" id="IPR004808">
    <property type="entry name" value="AP_endonuc_1"/>
</dbReference>
<dbReference type="EMBL" id="LXPE01000176">
    <property type="protein sequence ID" value="OBA25242.1"/>
    <property type="molecule type" value="Genomic_DNA"/>
</dbReference>
<keyword evidence="4 11" id="KW-0479">Metal-binding</keyword>
<keyword evidence="16" id="KW-1185">Reference proteome</keyword>
<evidence type="ECO:0000256" key="10">
    <source>
        <dbReference type="PIRSR" id="PIRSR604808-1"/>
    </source>
</evidence>
<dbReference type="InterPro" id="IPR036691">
    <property type="entry name" value="Endo/exonu/phosph_ase_sf"/>
</dbReference>
<evidence type="ECO:0000256" key="3">
    <source>
        <dbReference type="ARBA" id="ARBA00013541"/>
    </source>
</evidence>
<dbReference type="Gene3D" id="3.60.10.10">
    <property type="entry name" value="Endonuclease/exonuclease/phosphatase"/>
    <property type="match status" value="1"/>
</dbReference>
<dbReference type="Pfam" id="PF03372">
    <property type="entry name" value="Exo_endo_phos"/>
    <property type="match status" value="1"/>
</dbReference>
<feature type="binding site" evidence="11">
    <location>
        <position position="391"/>
    </location>
    <ligand>
        <name>Mg(2+)</name>
        <dbReference type="ChEBI" id="CHEBI:18420"/>
        <label>1</label>
    </ligand>
</feature>
<feature type="binding site" evidence="11">
    <location>
        <position position="268"/>
    </location>
    <ligand>
        <name>Mg(2+)</name>
        <dbReference type="ChEBI" id="CHEBI:18420"/>
        <label>1</label>
    </ligand>
</feature>
<feature type="site" description="Transition state stabilizer" evidence="12">
    <location>
        <position position="268"/>
    </location>
</feature>
<dbReference type="GO" id="GO:0008081">
    <property type="term" value="F:phosphoric diester hydrolase activity"/>
    <property type="evidence" value="ECO:0007669"/>
    <property type="project" value="TreeGrafter"/>
</dbReference>
<evidence type="ECO:0000256" key="13">
    <source>
        <dbReference type="PROSITE-ProRule" id="PRU01343"/>
    </source>
</evidence>